<dbReference type="InterPro" id="IPR018247">
    <property type="entry name" value="EF_Hand_1_Ca_BS"/>
</dbReference>
<dbReference type="Proteomes" id="UP000332933">
    <property type="component" value="Unassembled WGS sequence"/>
</dbReference>
<feature type="repeat" description="ANK" evidence="3">
    <location>
        <begin position="365"/>
        <end position="387"/>
    </location>
</feature>
<dbReference type="SUPFAM" id="SSF56112">
    <property type="entry name" value="Protein kinase-like (PK-like)"/>
    <property type="match status" value="1"/>
</dbReference>
<dbReference type="SMART" id="SM00220">
    <property type="entry name" value="S_TKc"/>
    <property type="match status" value="1"/>
</dbReference>
<dbReference type="InterPro" id="IPR011009">
    <property type="entry name" value="Kinase-like_dom_sf"/>
</dbReference>
<evidence type="ECO:0000313" key="8">
    <source>
        <dbReference type="Proteomes" id="UP000332933"/>
    </source>
</evidence>
<dbReference type="InterPro" id="IPR036770">
    <property type="entry name" value="Ankyrin_rpt-contain_sf"/>
</dbReference>
<dbReference type="Pfam" id="PF00069">
    <property type="entry name" value="Pkinase"/>
    <property type="match status" value="2"/>
</dbReference>
<dbReference type="EMBL" id="CAADRA010002436">
    <property type="protein sequence ID" value="VFT83214.1"/>
    <property type="molecule type" value="Genomic_DNA"/>
</dbReference>
<dbReference type="PROSITE" id="PS50297">
    <property type="entry name" value="ANK_REP_REGION"/>
    <property type="match status" value="1"/>
</dbReference>
<dbReference type="PANTHER" id="PTHR24118:SF99">
    <property type="entry name" value="POTE ANKYRIN DOMAIN FAMILY MEMBER 3C-RELATED"/>
    <property type="match status" value="1"/>
</dbReference>
<dbReference type="InterPro" id="IPR002048">
    <property type="entry name" value="EF_hand_dom"/>
</dbReference>
<dbReference type="SMART" id="SM00248">
    <property type="entry name" value="ANK"/>
    <property type="match status" value="12"/>
</dbReference>
<dbReference type="GO" id="GO:0005509">
    <property type="term" value="F:calcium ion binding"/>
    <property type="evidence" value="ECO:0007669"/>
    <property type="project" value="InterPro"/>
</dbReference>
<name>A0A485KHR4_9STRA</name>
<protein>
    <submittedName>
        <fullName evidence="7">Aste57867_6212 protein</fullName>
    </submittedName>
</protein>
<sequence>MSMSTSNVSQTKVILEAIKAGDVARVRDLVGLPGVDVNARGSISIVSNDEDAAEVTPLMAAAALGQVEIVDFLLADPRIQVNYALPVGATALSWACQHCQSSTAMALLRHPDIIVTTPNENGDTPLMLASSNGLGDVIFELLARPEIVCNINVQNKRGLSALHHAAESDSPASIDTLLACSGLDVNLRDADGDTALMAACLRGLKDVVVELLTRPEITRNINLQNSDGQSALHYASQRTCSQTHEIIDALVACIGIDVNLRDKSGNTALIETCRVGNLASVLYLVGRSDVDLMAQTRYFGWTAFHIASEYGHHDVVRTLVDYFDVNHLTLIGETAMHRACIQGHLDTVHTLLQCKSLDLTIRSEDGDTVFHRACESGSVEVVRMLMDCPSVALNAHNYSEGKTAFHLACQYGYIDVVQIHLDCIDIDIGIADKNGITGCMMALCNKKYDVACACYSSGRVEVDNAQTKDGKLLLDCLAPYLTHDVAMKLLLLDLPVEIRDKELVPRTSHLFSWTSFLDATGPISSELRLSCVKAIFSHPNFASHANEFVHELVYTKDKHDREVIQITDGATRDLLYNLVYFCGRYQIFDGAPVHISSTAVVVLAYDHGICSQLFHQHANESGELNEVGFVACSRVLGRLSVDQGSAIKKKQTDDTKLWQREFELWDKDNSGQLSKDEFLRYCRQYFGGKLKVAMKFMRNADEYEREITNRQTLDSKFVLSFLPSKLPSMADLASLQIHGQRSMVQYPHVLVMPAADRSLEDIYLKERPGDNETRSLLQQVAEGLANLHQHGIVHGDVKKLNVVRVHDHLRLIDLDAATPMDDPIGAKFSSGSLPPEMFYHLQSTSEEDAFCNHWRREQEAESELWCKIKPRQGYVVKTFQNEGGILPFELVRASAAVDVWAFGVLMYQMYSGEELVPTNINQDVLDDKIQKAATWTQDALIQRIRSKVSNQVASDLIEKLLVVTPENRLNMASVLQHAYFKVEKTGSMRIELKLDAIADRMATKDQVAAIATDVQQITRQLDTLVDMSKEGLKQLAANKQDIMRGIFEATEVTIPTSFVILPVDLTEPLDLDDAEGVLEDYITQICQGCRDTVKLGKVFMQAVNKGEPFVPRGKSMYLYLMDEVEGVPVVPPRLERGEVRSSVYPIRIETQSVDFAQFVSVAMPYAEAGLKLLQGANTVLKLAECIGIPNVTNDVLEFAVKQIDAAKRTSSVVDFDVVQSAIQAESDAPVPIQQIRGAALRELGRFFDEFDKDKDYAGLARTYAVNGQALWTTKARIEDIERTARPSKGGATKFKASTTAGKKNVEQIYLDLFQQETPSAVQVQSSSKGLTARVKEPDVERPCCQVM</sequence>
<accession>A0A485KHR4</accession>
<dbReference type="PANTHER" id="PTHR24118">
    <property type="entry name" value="POTE ANKYRIN DOMAIN"/>
    <property type="match status" value="1"/>
</dbReference>
<dbReference type="PROSITE" id="PS50222">
    <property type="entry name" value="EF_HAND_2"/>
    <property type="match status" value="1"/>
</dbReference>
<dbReference type="Gene3D" id="1.25.40.20">
    <property type="entry name" value="Ankyrin repeat-containing domain"/>
    <property type="match status" value="4"/>
</dbReference>
<feature type="domain" description="Protein kinase" evidence="4">
    <location>
        <begin position="662"/>
        <end position="980"/>
    </location>
</feature>
<reference evidence="7 8" key="1">
    <citation type="submission" date="2019-03" db="EMBL/GenBank/DDBJ databases">
        <authorList>
            <person name="Gaulin E."/>
            <person name="Dumas B."/>
        </authorList>
    </citation>
    <scope>NUCLEOTIDE SEQUENCE [LARGE SCALE GENOMIC DNA]</scope>
    <source>
        <strain evidence="7">CBS 568.67</strain>
    </source>
</reference>
<evidence type="ECO:0000313" key="7">
    <source>
        <dbReference type="EMBL" id="VFT83214.1"/>
    </source>
</evidence>
<keyword evidence="8" id="KW-1185">Reference proteome</keyword>
<comment type="similarity">
    <text evidence="2">Belongs to the protein kinase superfamily. Ser/Thr protein kinase family. CDPK subfamily.</text>
</comment>
<dbReference type="Gene3D" id="1.10.510.10">
    <property type="entry name" value="Transferase(Phosphotransferase) domain 1"/>
    <property type="match status" value="1"/>
</dbReference>
<evidence type="ECO:0000256" key="3">
    <source>
        <dbReference type="PROSITE-ProRule" id="PRU00023"/>
    </source>
</evidence>
<dbReference type="OrthoDB" id="193242at2759"/>
<organism evidence="7 8">
    <name type="scientific">Aphanomyces stellatus</name>
    <dbReference type="NCBI Taxonomy" id="120398"/>
    <lineage>
        <taxon>Eukaryota</taxon>
        <taxon>Sar</taxon>
        <taxon>Stramenopiles</taxon>
        <taxon>Oomycota</taxon>
        <taxon>Saprolegniomycetes</taxon>
        <taxon>Saprolegniales</taxon>
        <taxon>Verrucalvaceae</taxon>
        <taxon>Aphanomyces</taxon>
    </lineage>
</organism>
<dbReference type="SUPFAM" id="SSF48403">
    <property type="entry name" value="Ankyrin repeat"/>
    <property type="match status" value="2"/>
</dbReference>
<evidence type="ECO:0000259" key="5">
    <source>
        <dbReference type="PROSITE" id="PS50222"/>
    </source>
</evidence>
<dbReference type="PROSITE" id="PS50088">
    <property type="entry name" value="ANK_REPEAT"/>
    <property type="match status" value="2"/>
</dbReference>
<feature type="domain" description="EF-hand" evidence="5">
    <location>
        <begin position="653"/>
        <end position="688"/>
    </location>
</feature>
<dbReference type="InterPro" id="IPR002110">
    <property type="entry name" value="Ankyrin_rpt"/>
</dbReference>
<dbReference type="Pfam" id="PF12796">
    <property type="entry name" value="Ank_2"/>
    <property type="match status" value="3"/>
</dbReference>
<reference evidence="6" key="2">
    <citation type="submission" date="2019-06" db="EMBL/GenBank/DDBJ databases">
        <title>Genomics analysis of Aphanomyces spp. identifies a new class of oomycete effector associated with host adaptation.</title>
        <authorList>
            <person name="Gaulin E."/>
        </authorList>
    </citation>
    <scope>NUCLEOTIDE SEQUENCE</scope>
    <source>
        <strain evidence="6">CBS 578.67</strain>
    </source>
</reference>
<dbReference type="PROSITE" id="PS50011">
    <property type="entry name" value="PROTEIN_KINASE_DOM"/>
    <property type="match status" value="1"/>
</dbReference>
<gene>
    <name evidence="7" type="primary">Aste57867_6212</name>
    <name evidence="6" type="ORF">As57867_006198</name>
    <name evidence="7" type="ORF">ASTE57867_6212</name>
</gene>
<dbReference type="GO" id="GO:0004672">
    <property type="term" value="F:protein kinase activity"/>
    <property type="evidence" value="ECO:0007669"/>
    <property type="project" value="InterPro"/>
</dbReference>
<dbReference type="EMBL" id="VJMH01002434">
    <property type="protein sequence ID" value="KAF0708793.1"/>
    <property type="molecule type" value="Genomic_DNA"/>
</dbReference>
<keyword evidence="1" id="KW-0106">Calcium</keyword>
<evidence type="ECO:0000256" key="2">
    <source>
        <dbReference type="ARBA" id="ARBA00024334"/>
    </source>
</evidence>
<dbReference type="Gene3D" id="1.10.238.10">
    <property type="entry name" value="EF-hand"/>
    <property type="match status" value="1"/>
</dbReference>
<feature type="repeat" description="ANK" evidence="3">
    <location>
        <begin position="157"/>
        <end position="190"/>
    </location>
</feature>
<evidence type="ECO:0000256" key="1">
    <source>
        <dbReference type="ARBA" id="ARBA00022837"/>
    </source>
</evidence>
<dbReference type="SUPFAM" id="SSF47473">
    <property type="entry name" value="EF-hand"/>
    <property type="match status" value="1"/>
</dbReference>
<dbReference type="GO" id="GO:0005524">
    <property type="term" value="F:ATP binding"/>
    <property type="evidence" value="ECO:0007669"/>
    <property type="project" value="InterPro"/>
</dbReference>
<evidence type="ECO:0000313" key="6">
    <source>
        <dbReference type="EMBL" id="KAF0708793.1"/>
    </source>
</evidence>
<keyword evidence="3" id="KW-0040">ANK repeat</keyword>
<evidence type="ECO:0000259" key="4">
    <source>
        <dbReference type="PROSITE" id="PS50011"/>
    </source>
</evidence>
<dbReference type="Pfam" id="PF00023">
    <property type="entry name" value="Ank"/>
    <property type="match status" value="1"/>
</dbReference>
<dbReference type="PROSITE" id="PS00018">
    <property type="entry name" value="EF_HAND_1"/>
    <property type="match status" value="1"/>
</dbReference>
<dbReference type="InterPro" id="IPR000719">
    <property type="entry name" value="Prot_kinase_dom"/>
</dbReference>
<proteinExistence type="inferred from homology"/>
<dbReference type="InterPro" id="IPR011992">
    <property type="entry name" value="EF-hand-dom_pair"/>
</dbReference>